<feature type="domain" description="Glycosyltransferase 2-like" evidence="2">
    <location>
        <begin position="4"/>
        <end position="188"/>
    </location>
</feature>
<keyword evidence="1" id="KW-0472">Membrane</keyword>
<dbReference type="EMBL" id="LCCW01000064">
    <property type="protein sequence ID" value="KKS39549.1"/>
    <property type="molecule type" value="Genomic_DNA"/>
</dbReference>
<dbReference type="AlphaFoldDB" id="A0A0G0YSF4"/>
<protein>
    <submittedName>
        <fullName evidence="3">Glycosyl transferase family 2</fullName>
    </submittedName>
</protein>
<reference evidence="3 4" key="1">
    <citation type="journal article" date="2015" name="Nature">
        <title>rRNA introns, odd ribosomes, and small enigmatic genomes across a large radiation of phyla.</title>
        <authorList>
            <person name="Brown C.T."/>
            <person name="Hug L.A."/>
            <person name="Thomas B.C."/>
            <person name="Sharon I."/>
            <person name="Castelle C.J."/>
            <person name="Singh A."/>
            <person name="Wilkins M.J."/>
            <person name="Williams K.H."/>
            <person name="Banfield J.F."/>
        </authorList>
    </citation>
    <scope>NUCLEOTIDE SEQUENCE [LARGE SCALE GENOMIC DNA]</scope>
</reference>
<feature type="transmembrane region" description="Helical" evidence="1">
    <location>
        <begin position="257"/>
        <end position="279"/>
    </location>
</feature>
<evidence type="ECO:0000259" key="2">
    <source>
        <dbReference type="Pfam" id="PF00535"/>
    </source>
</evidence>
<dbReference type="CDD" id="cd04186">
    <property type="entry name" value="GT_2_like_c"/>
    <property type="match status" value="1"/>
</dbReference>
<dbReference type="SUPFAM" id="SSF53448">
    <property type="entry name" value="Nucleotide-diphospho-sugar transferases"/>
    <property type="match status" value="1"/>
</dbReference>
<gene>
    <name evidence="3" type="ORF">UV02_C0064G0003</name>
</gene>
<dbReference type="Pfam" id="PF00535">
    <property type="entry name" value="Glycos_transf_2"/>
    <property type="match status" value="1"/>
</dbReference>
<dbReference type="PANTHER" id="PTHR43179">
    <property type="entry name" value="RHAMNOSYLTRANSFERASE WBBL"/>
    <property type="match status" value="1"/>
</dbReference>
<dbReference type="PANTHER" id="PTHR43179:SF7">
    <property type="entry name" value="RHAMNOSYLTRANSFERASE WBBL"/>
    <property type="match status" value="1"/>
</dbReference>
<dbReference type="Proteomes" id="UP000034516">
    <property type="component" value="Unassembled WGS sequence"/>
</dbReference>
<keyword evidence="1" id="KW-1133">Transmembrane helix</keyword>
<name>A0A0G0YSF4_9BACT</name>
<proteinExistence type="predicted"/>
<keyword evidence="1" id="KW-0812">Transmembrane</keyword>
<accession>A0A0G0YSF4</accession>
<evidence type="ECO:0000256" key="1">
    <source>
        <dbReference type="SAM" id="Phobius"/>
    </source>
</evidence>
<organism evidence="3 4">
    <name type="scientific">Candidatus Kuenenbacteria bacterium GW2011_GWA2_42_15</name>
    <dbReference type="NCBI Taxonomy" id="1618677"/>
    <lineage>
        <taxon>Bacteria</taxon>
        <taxon>Candidatus Kueneniibacteriota</taxon>
    </lineage>
</organism>
<sequence>MDLSIIIVSWRVRDLLRKCLASIHEHTSGLKFEVFVVDNNSLDGTLEMVKDGFPEVELIVNNKNLGFAAANNQAISRSVGRYVLLLNPDTEIFDNILPAVITELDTHQEWGIAGCKILNPDQSLQGSVRRFPDWFSQTLILLKLRQLGFFRKFLRSYLAKDFDYNALSEVDQVMGAFFMMRREVIDEVGLLDEKYFYWFEEVDYCRRAKNAGFKTIYLPGSAIIHHGAMSFRQLDWRKQLVWNHSLQRYFWLHGKKWQWFVLWLLQPFSILFALLVDLWRR</sequence>
<dbReference type="Gene3D" id="3.90.550.10">
    <property type="entry name" value="Spore Coat Polysaccharide Biosynthesis Protein SpsA, Chain A"/>
    <property type="match status" value="1"/>
</dbReference>
<dbReference type="GO" id="GO:0016740">
    <property type="term" value="F:transferase activity"/>
    <property type="evidence" value="ECO:0007669"/>
    <property type="project" value="UniProtKB-KW"/>
</dbReference>
<keyword evidence="3" id="KW-0808">Transferase</keyword>
<evidence type="ECO:0000313" key="3">
    <source>
        <dbReference type="EMBL" id="KKS39549.1"/>
    </source>
</evidence>
<evidence type="ECO:0000313" key="4">
    <source>
        <dbReference type="Proteomes" id="UP000034516"/>
    </source>
</evidence>
<dbReference type="InterPro" id="IPR029044">
    <property type="entry name" value="Nucleotide-diphossugar_trans"/>
</dbReference>
<comment type="caution">
    <text evidence="3">The sequence shown here is derived from an EMBL/GenBank/DDBJ whole genome shotgun (WGS) entry which is preliminary data.</text>
</comment>
<dbReference type="InterPro" id="IPR001173">
    <property type="entry name" value="Glyco_trans_2-like"/>
</dbReference>